<proteinExistence type="predicted"/>
<reference evidence="1" key="1">
    <citation type="submission" date="2023-01" db="EMBL/GenBank/DDBJ databases">
        <title>Genome assembly of the deep-sea coral Lophelia pertusa.</title>
        <authorList>
            <person name="Herrera S."/>
            <person name="Cordes E."/>
        </authorList>
    </citation>
    <scope>NUCLEOTIDE SEQUENCE</scope>
    <source>
        <strain evidence="1">USNM1676648</strain>
        <tissue evidence="1">Polyp</tissue>
    </source>
</reference>
<protein>
    <submittedName>
        <fullName evidence="1">Uncharacterized protein</fullName>
    </submittedName>
</protein>
<accession>A0A9X0CWH8</accession>
<keyword evidence="2" id="KW-1185">Reference proteome</keyword>
<organism evidence="1 2">
    <name type="scientific">Desmophyllum pertusum</name>
    <dbReference type="NCBI Taxonomy" id="174260"/>
    <lineage>
        <taxon>Eukaryota</taxon>
        <taxon>Metazoa</taxon>
        <taxon>Cnidaria</taxon>
        <taxon>Anthozoa</taxon>
        <taxon>Hexacorallia</taxon>
        <taxon>Scleractinia</taxon>
        <taxon>Caryophylliina</taxon>
        <taxon>Caryophylliidae</taxon>
        <taxon>Desmophyllum</taxon>
    </lineage>
</organism>
<name>A0A9X0CWH8_9CNID</name>
<sequence length="121" mass="13685">MLQLVNFIVVSNRAGINEVNAGIAKITAYTQQNIAKNFTLVRVQKFKRIANEEEAVNCCCSENIDRSWWQGGTVGSEPFCRKHRFVEVVVALGACDTKVSGMDTEQDQDIRYSELHHEKVH</sequence>
<dbReference type="AlphaFoldDB" id="A0A9X0CWH8"/>
<dbReference type="Proteomes" id="UP001163046">
    <property type="component" value="Unassembled WGS sequence"/>
</dbReference>
<evidence type="ECO:0000313" key="1">
    <source>
        <dbReference type="EMBL" id="KAJ7378146.1"/>
    </source>
</evidence>
<evidence type="ECO:0000313" key="2">
    <source>
        <dbReference type="Proteomes" id="UP001163046"/>
    </source>
</evidence>
<dbReference type="EMBL" id="MU826369">
    <property type="protein sequence ID" value="KAJ7378146.1"/>
    <property type="molecule type" value="Genomic_DNA"/>
</dbReference>
<comment type="caution">
    <text evidence="1">The sequence shown here is derived from an EMBL/GenBank/DDBJ whole genome shotgun (WGS) entry which is preliminary data.</text>
</comment>
<gene>
    <name evidence="1" type="ORF">OS493_024811</name>
</gene>